<proteinExistence type="inferred from homology"/>
<dbReference type="GO" id="GO:0005829">
    <property type="term" value="C:cytosol"/>
    <property type="evidence" value="ECO:0007669"/>
    <property type="project" value="TreeGrafter"/>
</dbReference>
<dbReference type="PANTHER" id="PTHR30524:SF0">
    <property type="entry name" value="ALTRONATE OXIDOREDUCTASE-RELATED"/>
    <property type="match status" value="1"/>
</dbReference>
<dbReference type="SUPFAM" id="SSF48179">
    <property type="entry name" value="6-phosphogluconate dehydrogenase C-terminal domain-like"/>
    <property type="match status" value="1"/>
</dbReference>
<comment type="catalytic activity">
    <reaction evidence="3">
        <text>D-mannitol 1-phosphate + NAD(+) = beta-D-fructose 6-phosphate + NADH + H(+)</text>
        <dbReference type="Rhea" id="RHEA:19661"/>
        <dbReference type="ChEBI" id="CHEBI:15378"/>
        <dbReference type="ChEBI" id="CHEBI:57540"/>
        <dbReference type="ChEBI" id="CHEBI:57634"/>
        <dbReference type="ChEBI" id="CHEBI:57945"/>
        <dbReference type="ChEBI" id="CHEBI:61381"/>
        <dbReference type="EC" id="1.1.1.17"/>
    </reaction>
</comment>
<evidence type="ECO:0000256" key="3">
    <source>
        <dbReference type="ARBA" id="ARBA00048615"/>
    </source>
</evidence>
<dbReference type="InterPro" id="IPR023668">
    <property type="entry name" value="Altronate_OxRdtase"/>
</dbReference>
<dbReference type="InterPro" id="IPR036291">
    <property type="entry name" value="NAD(P)-bd_dom_sf"/>
</dbReference>
<dbReference type="Gene3D" id="3.40.50.720">
    <property type="entry name" value="NAD(P)-binding Rossmann-like Domain"/>
    <property type="match status" value="1"/>
</dbReference>
<dbReference type="Proteomes" id="UP000501868">
    <property type="component" value="Chromosome"/>
</dbReference>
<dbReference type="AlphaFoldDB" id="A0A6H1NXU2"/>
<dbReference type="PANTHER" id="PTHR30524">
    <property type="entry name" value="MANNITOL-1-PHOSPHATE 5-DEHYDROGENASE"/>
    <property type="match status" value="1"/>
</dbReference>
<dbReference type="UniPathway" id="UPA00246"/>
<dbReference type="InterPro" id="IPR013118">
    <property type="entry name" value="Mannitol_DH_C"/>
</dbReference>
<dbReference type="EC" id="1.1.1.58" evidence="4"/>
<accession>A0A6H1NXU2</accession>
<dbReference type="Gene3D" id="1.10.1040.10">
    <property type="entry name" value="N-(1-d-carboxylethyl)-l-norvaline Dehydrogenase, domain 2"/>
    <property type="match status" value="1"/>
</dbReference>
<evidence type="ECO:0000259" key="5">
    <source>
        <dbReference type="Pfam" id="PF01232"/>
    </source>
</evidence>
<dbReference type="InterPro" id="IPR013328">
    <property type="entry name" value="6PGD_dom2"/>
</dbReference>
<comment type="pathway">
    <text evidence="4">Carbohydrate metabolism; pentose and glucuronate interconversion.</text>
</comment>
<keyword evidence="2 4" id="KW-0520">NAD</keyword>
<dbReference type="GO" id="GO:0019592">
    <property type="term" value="P:mannitol catabolic process"/>
    <property type="evidence" value="ECO:0007669"/>
    <property type="project" value="TreeGrafter"/>
</dbReference>
<feature type="domain" description="Mannitol dehydrogenase N-terminal" evidence="5">
    <location>
        <begin position="18"/>
        <end position="255"/>
    </location>
</feature>
<protein>
    <recommendedName>
        <fullName evidence="4">Altronate oxidoreductase</fullName>
        <ecNumber evidence="4">1.1.1.58</ecNumber>
    </recommendedName>
    <alternativeName>
        <fullName evidence="4">Tagaturonate dehydrogenase</fullName>
    </alternativeName>
    <alternativeName>
        <fullName evidence="4">Tagaturonate reductase</fullName>
    </alternativeName>
</protein>
<dbReference type="EMBL" id="CP051128">
    <property type="protein sequence ID" value="QIZ05891.1"/>
    <property type="molecule type" value="Genomic_DNA"/>
</dbReference>
<dbReference type="Pfam" id="PF08125">
    <property type="entry name" value="Mannitol_dh_C"/>
    <property type="match status" value="1"/>
</dbReference>
<feature type="domain" description="Mannitol dehydrogenase C-terminal" evidence="6">
    <location>
        <begin position="273"/>
        <end position="467"/>
    </location>
</feature>
<dbReference type="Pfam" id="PF01232">
    <property type="entry name" value="Mannitol_dh"/>
    <property type="match status" value="1"/>
</dbReference>
<dbReference type="InterPro" id="IPR008927">
    <property type="entry name" value="6-PGluconate_DH-like_C_sf"/>
</dbReference>
<dbReference type="InterPro" id="IPR000669">
    <property type="entry name" value="Mannitol_DH"/>
</dbReference>
<gene>
    <name evidence="4" type="primary">uxaB</name>
    <name evidence="7" type="ORF">HFZ78_03245</name>
</gene>
<dbReference type="GO" id="GO:0009026">
    <property type="term" value="F:tagaturonate reductase activity"/>
    <property type="evidence" value="ECO:0007669"/>
    <property type="project" value="UniProtKB-UniRule"/>
</dbReference>
<name>A0A6H1NXU2_PRIMG</name>
<evidence type="ECO:0000256" key="2">
    <source>
        <dbReference type="ARBA" id="ARBA00023027"/>
    </source>
</evidence>
<comment type="catalytic activity">
    <reaction evidence="4">
        <text>D-altronate + NAD(+) = keto-D-tagaturonate + NADH + H(+)</text>
        <dbReference type="Rhea" id="RHEA:17813"/>
        <dbReference type="ChEBI" id="CHEBI:15378"/>
        <dbReference type="ChEBI" id="CHEBI:17360"/>
        <dbReference type="ChEBI" id="CHEBI:17886"/>
        <dbReference type="ChEBI" id="CHEBI:57540"/>
        <dbReference type="ChEBI" id="CHEBI:57945"/>
        <dbReference type="EC" id="1.1.1.58"/>
    </reaction>
</comment>
<evidence type="ECO:0000256" key="4">
    <source>
        <dbReference type="HAMAP-Rule" id="MF_00670"/>
    </source>
</evidence>
<dbReference type="InterPro" id="IPR013131">
    <property type="entry name" value="Mannitol_DH_N"/>
</dbReference>
<reference evidence="7 8" key="2">
    <citation type="submission" date="2020-04" db="EMBL/GenBank/DDBJ databases">
        <authorList>
            <person name="Fomenkov A."/>
            <person name="Anton B.P."/>
            <person name="Roberts R.J."/>
        </authorList>
    </citation>
    <scope>NUCLEOTIDE SEQUENCE [LARGE SCALE GENOMIC DNA]</scope>
    <source>
        <strain evidence="7 8">S2</strain>
    </source>
</reference>
<reference evidence="7 8" key="1">
    <citation type="submission" date="2020-04" db="EMBL/GenBank/DDBJ databases">
        <title>Genome-Wide Identification of 5-Methylcytosine Sites in Bacterial Genomes By High-Throughput Sequencing of MspJI Restriction Fragments.</title>
        <authorList>
            <person name="Wu V."/>
        </authorList>
    </citation>
    <scope>NUCLEOTIDE SEQUENCE [LARGE SCALE GENOMIC DNA]</scope>
    <source>
        <strain evidence="7 8">S2</strain>
    </source>
</reference>
<dbReference type="HAMAP" id="MF_00670">
    <property type="entry name" value="Altron_oxidoreduct"/>
    <property type="match status" value="1"/>
</dbReference>
<feature type="binding site" evidence="4">
    <location>
        <begin position="19"/>
        <end position="30"/>
    </location>
    <ligand>
        <name>NAD(+)</name>
        <dbReference type="ChEBI" id="CHEBI:57540"/>
    </ligand>
</feature>
<comment type="similarity">
    <text evidence="4">Belongs to the mannitol dehydrogenase family. UxaB subfamily.</text>
</comment>
<evidence type="ECO:0000259" key="6">
    <source>
        <dbReference type="Pfam" id="PF08125"/>
    </source>
</evidence>
<sequence>MQRLTKETWADYREYPEKVIQFGEGNFLRAFVDWKIDKMNKEANFNGSVVVVQPREHGKVHKLNEQDGLYTLYLQGIKNKQAVREHSVINCISRGINTYTDYSQYLELAENPELRFIISNTTEAGIYFEENDKLDDQPQKSYPGRLTALLYHRFKRFEGEKNKGFIIIPCELIDRNGEKLKKIVLQHAHTWNLGEEFVHWVHEANTFCCSLVDRIVPGYPSDTINEITEELGYQDDLVVVGEQFYLWVIEGPDWIKEEFPTDKAGLDVKFVSDMTPYRTSKVRILNGAHSAMTPVAYLYGLDTVGEAVTNEITKKFVEELIYEEIIPVLDLPEQELKLFAEAVLERFMNPFVNHYLSSIALNSMSKFKTRDLPSLLEYLDKKKELPKKLTFSLSALISYYKGKRGEEEIQLQDDQDILDLYKSLWENYGNTESGLKQIVTSVLAYEKVWGMDLNNVPMLTEAVTNYLIKIENDGMKEAIKEVTKLNTTIEVG</sequence>
<organism evidence="7 8">
    <name type="scientific">Priestia megaterium</name>
    <name type="common">Bacillus megaterium</name>
    <dbReference type="NCBI Taxonomy" id="1404"/>
    <lineage>
        <taxon>Bacteria</taxon>
        <taxon>Bacillati</taxon>
        <taxon>Bacillota</taxon>
        <taxon>Bacilli</taxon>
        <taxon>Bacillales</taxon>
        <taxon>Bacillaceae</taxon>
        <taxon>Priestia</taxon>
    </lineage>
</organism>
<dbReference type="PRINTS" id="PR00084">
    <property type="entry name" value="MTLDHDRGNASE"/>
</dbReference>
<keyword evidence="1 4" id="KW-0560">Oxidoreductase</keyword>
<dbReference type="GO" id="GO:0008926">
    <property type="term" value="F:mannitol-1-phosphate 5-dehydrogenase activity"/>
    <property type="evidence" value="ECO:0007669"/>
    <property type="project" value="UniProtKB-EC"/>
</dbReference>
<dbReference type="SUPFAM" id="SSF51735">
    <property type="entry name" value="NAD(P)-binding Rossmann-fold domains"/>
    <property type="match status" value="1"/>
</dbReference>
<evidence type="ECO:0000256" key="1">
    <source>
        <dbReference type="ARBA" id="ARBA00023002"/>
    </source>
</evidence>
<dbReference type="NCBIfam" id="NF002969">
    <property type="entry name" value="PRK03643.1"/>
    <property type="match status" value="1"/>
</dbReference>
<evidence type="ECO:0000313" key="8">
    <source>
        <dbReference type="Proteomes" id="UP000501868"/>
    </source>
</evidence>
<dbReference type="GO" id="GO:0019698">
    <property type="term" value="P:D-galacturonate catabolic process"/>
    <property type="evidence" value="ECO:0007669"/>
    <property type="project" value="TreeGrafter"/>
</dbReference>
<evidence type="ECO:0000313" key="7">
    <source>
        <dbReference type="EMBL" id="QIZ05891.1"/>
    </source>
</evidence>